<dbReference type="RefSeq" id="WP_207117442.1">
    <property type="nucleotide sequence ID" value="NZ_JAFLEQ010000001.1"/>
</dbReference>
<feature type="region of interest" description="Disordered" evidence="1">
    <location>
        <begin position="43"/>
        <end position="82"/>
    </location>
</feature>
<protein>
    <recommendedName>
        <fullName evidence="3">SCP domain-containing protein</fullName>
    </recommendedName>
</protein>
<comment type="caution">
    <text evidence="4">The sequence shown here is derived from an EMBL/GenBank/DDBJ whole genome shotgun (WGS) entry which is preliminary data.</text>
</comment>
<organism evidence="4 5">
    <name type="scientific">Corynebacterium mendelii</name>
    <dbReference type="NCBI Taxonomy" id="2765362"/>
    <lineage>
        <taxon>Bacteria</taxon>
        <taxon>Bacillati</taxon>
        <taxon>Actinomycetota</taxon>
        <taxon>Actinomycetes</taxon>
        <taxon>Mycobacteriales</taxon>
        <taxon>Corynebacteriaceae</taxon>
        <taxon>Corynebacterium</taxon>
    </lineage>
</organism>
<evidence type="ECO:0000256" key="1">
    <source>
        <dbReference type="SAM" id="MobiDB-lite"/>
    </source>
</evidence>
<proteinExistence type="predicted"/>
<dbReference type="Gene3D" id="3.40.33.10">
    <property type="entry name" value="CAP"/>
    <property type="match status" value="1"/>
</dbReference>
<evidence type="ECO:0000259" key="3">
    <source>
        <dbReference type="Pfam" id="PF00188"/>
    </source>
</evidence>
<name>A0A939DZE2_9CORY</name>
<dbReference type="InterPro" id="IPR035940">
    <property type="entry name" value="CAP_sf"/>
</dbReference>
<reference evidence="4" key="1">
    <citation type="submission" date="2021-03" db="EMBL/GenBank/DDBJ databases">
        <authorList>
            <person name="Sun Q."/>
        </authorList>
    </citation>
    <scope>NUCLEOTIDE SEQUENCE</scope>
    <source>
        <strain evidence="4">CCM 8862</strain>
    </source>
</reference>
<sequence>MATTIGVRIATAAVAAAVAVTGFAPPTASAGIVDLIHTGLSFSTGEDTDYSPTPARTAEPSGGREVTATPMASSPPADNSTDIERILTTSPAAKGAHTGVVDPAAVWPDTRTRNTAQDILARINAHRRAHGEQPLANNDSMSAGAQQFAEKLARTKVLTHDSGMYKYAEILAMRTATSSDGLAEDFARQWENSPSHRALMHRDSFTVAGIGVAFDDQSGQVFAVVRLYYS</sequence>
<keyword evidence="5" id="KW-1185">Reference proteome</keyword>
<accession>A0A939DZE2</accession>
<feature type="chain" id="PRO_5037692557" description="SCP domain-containing protein" evidence="2">
    <location>
        <begin position="31"/>
        <end position="230"/>
    </location>
</feature>
<evidence type="ECO:0000256" key="2">
    <source>
        <dbReference type="SAM" id="SignalP"/>
    </source>
</evidence>
<dbReference type="EMBL" id="JAFLEQ010000001">
    <property type="protein sequence ID" value="MBN9643023.1"/>
    <property type="molecule type" value="Genomic_DNA"/>
</dbReference>
<evidence type="ECO:0000313" key="5">
    <source>
        <dbReference type="Proteomes" id="UP000664332"/>
    </source>
</evidence>
<feature type="compositionally biased region" description="Polar residues" evidence="1">
    <location>
        <begin position="70"/>
        <end position="80"/>
    </location>
</feature>
<feature type="signal peptide" evidence="2">
    <location>
        <begin position="1"/>
        <end position="30"/>
    </location>
</feature>
<dbReference type="Pfam" id="PF00188">
    <property type="entry name" value="CAP"/>
    <property type="match status" value="1"/>
</dbReference>
<dbReference type="AlphaFoldDB" id="A0A939DZE2"/>
<gene>
    <name evidence="4" type="ORF">JZY06_00025</name>
</gene>
<feature type="domain" description="SCP" evidence="3">
    <location>
        <begin position="120"/>
        <end position="224"/>
    </location>
</feature>
<dbReference type="InterPro" id="IPR014044">
    <property type="entry name" value="CAP_dom"/>
</dbReference>
<dbReference type="SUPFAM" id="SSF55797">
    <property type="entry name" value="PR-1-like"/>
    <property type="match status" value="1"/>
</dbReference>
<keyword evidence="2" id="KW-0732">Signal</keyword>
<evidence type="ECO:0000313" key="4">
    <source>
        <dbReference type="EMBL" id="MBN9643023.1"/>
    </source>
</evidence>
<dbReference type="Proteomes" id="UP000664332">
    <property type="component" value="Unassembled WGS sequence"/>
</dbReference>